<sequence length="972" mass="106403">STMTRVICCNRFLSQSVLSPEWPVGCLCSHGNCLIVSSGPRQLTVLEWINDECGGRQLKECQKLDVEFPIIQVRYCSQSDLLVALCSSAEPADRSSCGGGTVCQAFHNWRSGGCWRHQFAGHRRANLIRVDADKVAIAEARTVSVYSLKPGIVGADDFCDSGFELATVLQMEFVLTQLEMKRSSLTAELCLLAAAANRLLLLQLRPRPVILLDGAERASASLDDEDGANVFSLFDFDDLVVSSAAEGEENRTQGKLESKPKERLFPDTRPVCQVQFSQSEQPLTVKTWLVKTLALQADERLHSLELRDFDSDNLMAFFSTHSQGFIFCVNFVENRIEKILELRYNSDVSSAVIGADGLLHTMSTDLVESYTTHQPLCRLSSVISESVSDSGPLSTVVPNLLIGSQMFPGIFAVAAHDRGLLLVSSAADADEEATAGGGRPLSTLYTLVFESAGNLVEDLIDKCLEFKQDSEDICQHLAREAAFILQTSESAQNASQLQKQKILEFCAELIEDQPEDCIGARLMLEFLNPDLEVLLPAVSLDAAKLLKSSSLVSYIRDGLLKRANFCLPGHQSAVWPCLEQLLRALLARETSSSSANLLIRLLALLPSNGPTLCRLCSHQLPRLNPDSLLYCLTASAAEEADAPAVTTAGEDGCSSMSGLSEAEICDSLPSLARLMPLKQFGRFFQKLFAQQPLAVCGAMELIDSQFDWQFAKQLPWPLSIYFVEVRWLQQMTDLPDIDITNSNSNMDQFKQWSDLLMDLLNQAVRQCRSGGSGCKLPIDVSLSTPEGLLKRLLSLLYNLPGMESRQCCCLAFVAQRVLLLLWLQPGQPPPSGFDALCRSLGSAHPSLALCISQAPLLIGCRELTSPELRARRLLPLIRLDGASADTRRRLIGCLGLQSADWLALIQAADGSQSDCEAVCSLASHFADRATLESLLDADCATGARPLFHCAGRESLRNQRDELTRLLAAQLAE</sequence>
<proteinExistence type="predicted"/>
<evidence type="ECO:0000313" key="1">
    <source>
        <dbReference type="EMBL" id="PAA64551.1"/>
    </source>
</evidence>
<dbReference type="AlphaFoldDB" id="A0A267ESR8"/>
<dbReference type="Proteomes" id="UP000215902">
    <property type="component" value="Unassembled WGS sequence"/>
</dbReference>
<keyword evidence="2" id="KW-1185">Reference proteome</keyword>
<accession>A0A267ESR8</accession>
<comment type="caution">
    <text evidence="1">The sequence shown here is derived from an EMBL/GenBank/DDBJ whole genome shotgun (WGS) entry which is preliminary data.</text>
</comment>
<dbReference type="EMBL" id="NIVC01001740">
    <property type="protein sequence ID" value="PAA64551.1"/>
    <property type="molecule type" value="Genomic_DNA"/>
</dbReference>
<evidence type="ECO:0000313" key="2">
    <source>
        <dbReference type="Proteomes" id="UP000215902"/>
    </source>
</evidence>
<feature type="non-terminal residue" evidence="1">
    <location>
        <position position="1"/>
    </location>
</feature>
<organism evidence="1 2">
    <name type="scientific">Macrostomum lignano</name>
    <dbReference type="NCBI Taxonomy" id="282301"/>
    <lineage>
        <taxon>Eukaryota</taxon>
        <taxon>Metazoa</taxon>
        <taxon>Spiralia</taxon>
        <taxon>Lophotrochozoa</taxon>
        <taxon>Platyhelminthes</taxon>
        <taxon>Rhabditophora</taxon>
        <taxon>Macrostomorpha</taxon>
        <taxon>Macrostomida</taxon>
        <taxon>Macrostomidae</taxon>
        <taxon>Macrostomum</taxon>
    </lineage>
</organism>
<reference evidence="1 2" key="1">
    <citation type="submission" date="2017-06" db="EMBL/GenBank/DDBJ databases">
        <title>A platform for efficient transgenesis in Macrostomum lignano, a flatworm model organism for stem cell research.</title>
        <authorList>
            <person name="Berezikov E."/>
        </authorList>
    </citation>
    <scope>NUCLEOTIDE SEQUENCE [LARGE SCALE GENOMIC DNA]</scope>
    <source>
        <strain evidence="1">DV1</strain>
        <tissue evidence="1">Whole organism</tissue>
    </source>
</reference>
<gene>
    <name evidence="1" type="ORF">BOX15_Mlig011539g1</name>
</gene>
<protein>
    <submittedName>
        <fullName evidence="1">Uncharacterized protein</fullName>
    </submittedName>
</protein>
<name>A0A267ESR8_9PLAT</name>